<feature type="region of interest" description="Disordered" evidence="12">
    <location>
        <begin position="1173"/>
        <end position="1237"/>
    </location>
</feature>
<feature type="compositionally biased region" description="Polar residues" evidence="12">
    <location>
        <begin position="516"/>
        <end position="555"/>
    </location>
</feature>
<dbReference type="InterPro" id="IPR001478">
    <property type="entry name" value="PDZ"/>
</dbReference>
<dbReference type="PROSITE" id="PS50106">
    <property type="entry name" value="PDZ"/>
    <property type="match status" value="1"/>
</dbReference>
<evidence type="ECO:0000256" key="6">
    <source>
        <dbReference type="ARBA" id="ARBA00023015"/>
    </source>
</evidence>
<dbReference type="SUPFAM" id="SSF57667">
    <property type="entry name" value="beta-beta-alpha zinc fingers"/>
    <property type="match status" value="1"/>
</dbReference>
<proteinExistence type="predicted"/>
<keyword evidence="11" id="KW-0175">Coiled coil</keyword>
<keyword evidence="6" id="KW-0805">Transcription regulation</keyword>
<dbReference type="RefSeq" id="XP_028145023.1">
    <property type="nucleotide sequence ID" value="XM_028289222.1"/>
</dbReference>
<feature type="region of interest" description="Disordered" evidence="12">
    <location>
        <begin position="1079"/>
        <end position="1100"/>
    </location>
</feature>
<feature type="compositionally biased region" description="Basic residues" evidence="12">
    <location>
        <begin position="95"/>
        <end position="106"/>
    </location>
</feature>
<dbReference type="FunFam" id="3.30.160.60:FF:000065">
    <property type="entry name" value="B-cell CLL/lymphoma 6, member B"/>
    <property type="match status" value="1"/>
</dbReference>
<dbReference type="Pfam" id="PF12874">
    <property type="entry name" value="zf-met"/>
    <property type="match status" value="1"/>
</dbReference>
<feature type="coiled-coil region" evidence="11">
    <location>
        <begin position="1108"/>
        <end position="1135"/>
    </location>
</feature>
<feature type="domain" description="C2H2-type" evidence="14">
    <location>
        <begin position="38"/>
        <end position="65"/>
    </location>
</feature>
<evidence type="ECO:0000256" key="12">
    <source>
        <dbReference type="SAM" id="MobiDB-lite"/>
    </source>
</evidence>
<dbReference type="GO" id="GO:0000981">
    <property type="term" value="F:DNA-binding transcription factor activity, RNA polymerase II-specific"/>
    <property type="evidence" value="ECO:0007669"/>
    <property type="project" value="TreeGrafter"/>
</dbReference>
<evidence type="ECO:0000256" key="3">
    <source>
        <dbReference type="ARBA" id="ARBA00022737"/>
    </source>
</evidence>
<dbReference type="InterPro" id="IPR013087">
    <property type="entry name" value="Znf_C2H2_type"/>
</dbReference>
<organism evidence="15">
    <name type="scientific">Diabrotica virgifera virgifera</name>
    <name type="common">western corn rootworm</name>
    <dbReference type="NCBI Taxonomy" id="50390"/>
    <lineage>
        <taxon>Eukaryota</taxon>
        <taxon>Metazoa</taxon>
        <taxon>Ecdysozoa</taxon>
        <taxon>Arthropoda</taxon>
        <taxon>Hexapoda</taxon>
        <taxon>Insecta</taxon>
        <taxon>Pterygota</taxon>
        <taxon>Neoptera</taxon>
        <taxon>Endopterygota</taxon>
        <taxon>Coleoptera</taxon>
        <taxon>Polyphaga</taxon>
        <taxon>Cucujiformia</taxon>
        <taxon>Chrysomeloidea</taxon>
        <taxon>Chrysomelidae</taxon>
        <taxon>Galerucinae</taxon>
        <taxon>Diabroticina</taxon>
        <taxon>Diabroticites</taxon>
        <taxon>Diabrotica</taxon>
    </lineage>
</organism>
<keyword evidence="2" id="KW-0479">Metal-binding</keyword>
<feature type="compositionally biased region" description="Basic and acidic residues" evidence="12">
    <location>
        <begin position="1225"/>
        <end position="1237"/>
    </location>
</feature>
<dbReference type="InterPro" id="IPR036034">
    <property type="entry name" value="PDZ_sf"/>
</dbReference>
<dbReference type="GO" id="GO:0008270">
    <property type="term" value="F:zinc ion binding"/>
    <property type="evidence" value="ECO:0007669"/>
    <property type="project" value="UniProtKB-KW"/>
</dbReference>
<evidence type="ECO:0000259" key="13">
    <source>
        <dbReference type="PROSITE" id="PS50106"/>
    </source>
</evidence>
<evidence type="ECO:0000256" key="11">
    <source>
        <dbReference type="SAM" id="Coils"/>
    </source>
</evidence>
<comment type="subcellular location">
    <subcellularLocation>
        <location evidence="1">Nucleus</location>
    </subcellularLocation>
</comment>
<feature type="region of interest" description="Disordered" evidence="12">
    <location>
        <begin position="88"/>
        <end position="131"/>
    </location>
</feature>
<dbReference type="PROSITE" id="PS00028">
    <property type="entry name" value="ZINC_FINGER_C2H2_1"/>
    <property type="match status" value="2"/>
</dbReference>
<dbReference type="PANTHER" id="PTHR24394">
    <property type="entry name" value="ZINC FINGER PROTEIN"/>
    <property type="match status" value="1"/>
</dbReference>
<dbReference type="SMART" id="SM00355">
    <property type="entry name" value="ZnF_C2H2"/>
    <property type="match status" value="2"/>
</dbReference>
<keyword evidence="4 10" id="KW-0863">Zinc-finger</keyword>
<dbReference type="PROSITE" id="PS50157">
    <property type="entry name" value="ZINC_FINGER_C2H2_2"/>
    <property type="match status" value="2"/>
</dbReference>
<protein>
    <submittedName>
        <fullName evidence="15">Uncharacterized protein LOC114338624</fullName>
    </submittedName>
</protein>
<reference evidence="15" key="1">
    <citation type="submission" date="2025-08" db="UniProtKB">
        <authorList>
            <consortium name="RefSeq"/>
        </authorList>
    </citation>
    <scope>IDENTIFICATION</scope>
    <source>
        <tissue evidence="15">Whole insect</tissue>
    </source>
</reference>
<evidence type="ECO:0000256" key="1">
    <source>
        <dbReference type="ARBA" id="ARBA00004123"/>
    </source>
</evidence>
<feature type="compositionally biased region" description="Basic and acidic residues" evidence="12">
    <location>
        <begin position="417"/>
        <end position="426"/>
    </location>
</feature>
<dbReference type="InParanoid" id="A0A6P7GIJ9"/>
<evidence type="ECO:0000256" key="4">
    <source>
        <dbReference type="ARBA" id="ARBA00022771"/>
    </source>
</evidence>
<evidence type="ECO:0000256" key="10">
    <source>
        <dbReference type="PROSITE-ProRule" id="PRU00042"/>
    </source>
</evidence>
<evidence type="ECO:0000313" key="15">
    <source>
        <dbReference type="RefSeq" id="XP_028145023.1"/>
    </source>
</evidence>
<dbReference type="Gene3D" id="2.30.42.10">
    <property type="match status" value="1"/>
</dbReference>
<keyword evidence="5" id="KW-0862">Zinc</keyword>
<dbReference type="Pfam" id="PF00595">
    <property type="entry name" value="PDZ"/>
    <property type="match status" value="1"/>
</dbReference>
<dbReference type="SUPFAM" id="SSF50156">
    <property type="entry name" value="PDZ domain-like"/>
    <property type="match status" value="1"/>
</dbReference>
<evidence type="ECO:0000256" key="8">
    <source>
        <dbReference type="ARBA" id="ARBA00023163"/>
    </source>
</evidence>
<keyword evidence="9" id="KW-0539">Nucleus</keyword>
<feature type="compositionally biased region" description="Basic and acidic residues" evidence="12">
    <location>
        <begin position="946"/>
        <end position="962"/>
    </location>
</feature>
<evidence type="ECO:0000256" key="7">
    <source>
        <dbReference type="ARBA" id="ARBA00023125"/>
    </source>
</evidence>
<evidence type="ECO:0000256" key="9">
    <source>
        <dbReference type="ARBA" id="ARBA00023242"/>
    </source>
</evidence>
<accession>A0A6P7GIJ9</accession>
<feature type="compositionally biased region" description="Basic and acidic residues" evidence="12">
    <location>
        <begin position="1194"/>
        <end position="1209"/>
    </location>
</feature>
<feature type="region of interest" description="Disordered" evidence="12">
    <location>
        <begin position="946"/>
        <end position="968"/>
    </location>
</feature>
<sequence>MIASFPPEENTLESMKTIPVHTFNEDQHMGQSVEENTFKCEVCDKMFTHRSSLNTHKKIHTVETPYKCEICLKQFAIKRYLKNHLRTHTTETPHHSKSHSLTRHRHFSDATFLPNNKTVETPQEKNKSSKWNQWSPLSVLNVKSEKSEKKRTLDDSALGEKEVKVISLRSEDFTGLGFNICGNMREGIYIKDVLHRGPAYDSGKLNSGDRINSVTINFEHMVYEDALAILSYASPYEVVIEAKGGKLIHNVPGQGGQPGHPVYKSSSHLDLYNVDKTGKKKNDSGSLDSNYSSLKKSISNMTTLERKESNSPRINATPKKIVNNINPEHLKVQLEQRIDNHAKGKDQEPMEMETQKTENKFPKFGIRVLPSERQTSPKSAEQNDNNINIEKHLEAKPISIDEVDDSKLPPPVKKREKKVEKTENFDRNSLNSSGIKRDPQGIPLELPEHMLNAATAVVNNRKSLNRESVSVDDQKLVKKKGKAPLIPEDAKSTNYDEIQPAKEESVKDISLGDTLELTSTPNKDSKCYNSDSDGETDNNSSVNTIELNSSDITIHQTEEEERQNRKTVSTGDLTKIKESKSNTGTLERAQSLDISDTTIPSRKRKVVRNDEDYLKSDEDLFRSEVLNKEPRLSLILDGLNTFQRNRLKKSTEWGNLEDAILKLNQEDEKDGHSSLEADNSEYHAVVNKINEIKRESEDVLTDPNSPKKIKNEIWPDISKSGDSVVDINDMVTVVSDEVVKIEDLGMIDTRLPEKPVLLVVQKNANINNKIYEPFDLQQPDVDPSPPPKHDVEIVIPERNKRQRLPDSSAVPVPPDPVPEILDEWDIAFPENITNTSPPHSLETEDVVPLQYSPVPKPEEVLSKIPLLNSMVKNQKEEAMKQSVLSANITDETKTVVSLSALPVESNLKEVTQNFLYTEQLNNEPEDIYSPKSYDVNVSDDIKVSRHSYESLERQNPKSDDAKSQNSVKHVSNISVTNSANGDSELHSLEFSINESQDMYTTALENRDFNDSKVVLNTPDLIKNATLTEAINTLNNEVTYTNQLDASDDSKKGNSSHTYITEIKVTPNNYKQTNVSEIEIKSEEPQPEIPLSPPPEDDRNLDKEFENYVKSFEAKLEHFENNIHNFDKSLEDFIKEEPQEVKTEEKVDEKELHKIQKIAEQQLKKLPEMKFTTSSYESSKIPEKRHSQVELLKSNFEKSPAKPPKPESATKSRIPIATAKTPPTSPERRDSRNLENENDKAILELMSSSMTSTPYTTKIKPPNKNITVTSIRTSSKIPSGLPTLGGTRTPRKIEISDENVVQVSTNGNGSVESSFKQWVFNPSNVTNVTVTQSKEEKK</sequence>
<name>A0A6P7GIJ9_DIAVI</name>
<dbReference type="InterPro" id="IPR036236">
    <property type="entry name" value="Znf_C2H2_sf"/>
</dbReference>
<dbReference type="PANTHER" id="PTHR24394:SF29">
    <property type="entry name" value="MYONEURIN"/>
    <property type="match status" value="1"/>
</dbReference>
<keyword evidence="3" id="KW-0677">Repeat</keyword>
<dbReference type="Gene3D" id="3.30.160.60">
    <property type="entry name" value="Classic Zinc Finger"/>
    <property type="match status" value="2"/>
</dbReference>
<evidence type="ECO:0000256" key="2">
    <source>
        <dbReference type="ARBA" id="ARBA00022723"/>
    </source>
</evidence>
<gene>
    <name evidence="15" type="primary">LOC114338624</name>
</gene>
<keyword evidence="7" id="KW-0238">DNA-binding</keyword>
<keyword evidence="8" id="KW-0804">Transcription</keyword>
<feature type="region of interest" description="Disordered" evidence="12">
    <location>
        <begin position="400"/>
        <end position="440"/>
    </location>
</feature>
<dbReference type="CDD" id="cd00136">
    <property type="entry name" value="PDZ_canonical"/>
    <property type="match status" value="1"/>
</dbReference>
<dbReference type="GO" id="GO:0005634">
    <property type="term" value="C:nucleus"/>
    <property type="evidence" value="ECO:0007669"/>
    <property type="project" value="UniProtKB-SubCell"/>
</dbReference>
<dbReference type="SMART" id="SM00228">
    <property type="entry name" value="PDZ"/>
    <property type="match status" value="1"/>
</dbReference>
<evidence type="ECO:0000259" key="14">
    <source>
        <dbReference type="PROSITE" id="PS50157"/>
    </source>
</evidence>
<feature type="domain" description="PDZ" evidence="13">
    <location>
        <begin position="165"/>
        <end position="230"/>
    </location>
</feature>
<dbReference type="GO" id="GO:0003677">
    <property type="term" value="F:DNA binding"/>
    <property type="evidence" value="ECO:0007669"/>
    <property type="project" value="UniProtKB-KW"/>
</dbReference>
<dbReference type="FunFam" id="3.30.160.60:FF:000325">
    <property type="entry name" value="ZFP90 zinc finger protein"/>
    <property type="match status" value="1"/>
</dbReference>
<feature type="region of interest" description="Disordered" evidence="12">
    <location>
        <begin position="466"/>
        <end position="589"/>
    </location>
</feature>
<feature type="domain" description="C2H2-type" evidence="14">
    <location>
        <begin position="66"/>
        <end position="93"/>
    </location>
</feature>
<evidence type="ECO:0000256" key="5">
    <source>
        <dbReference type="ARBA" id="ARBA00022833"/>
    </source>
</evidence>